<organism evidence="1 2">
    <name type="scientific">Taklimakanibacter albus</name>
    <dbReference type="NCBI Taxonomy" id="2800327"/>
    <lineage>
        <taxon>Bacteria</taxon>
        <taxon>Pseudomonadati</taxon>
        <taxon>Pseudomonadota</taxon>
        <taxon>Alphaproteobacteria</taxon>
        <taxon>Hyphomicrobiales</taxon>
        <taxon>Aestuariivirgaceae</taxon>
        <taxon>Taklimakanibacter</taxon>
    </lineage>
</organism>
<dbReference type="EMBL" id="JAENHL010000007">
    <property type="protein sequence ID" value="MBK1867747.1"/>
    <property type="molecule type" value="Genomic_DNA"/>
</dbReference>
<evidence type="ECO:0000313" key="2">
    <source>
        <dbReference type="Proteomes" id="UP000616151"/>
    </source>
</evidence>
<dbReference type="Proteomes" id="UP000616151">
    <property type="component" value="Unassembled WGS sequence"/>
</dbReference>
<gene>
    <name evidence="1" type="ORF">JHL16_15420</name>
</gene>
<sequence>MDRFLRDGFGEVAGGLGAVVKSFWPVFLVYIAMGVVGVGFGYFVMTSDAPDLTFLLLYFIIVFVVLIYIFLALSQGAVAWHRRVVLGEAARWISPIPRLRSLKYAWAVFLFSLVFMISYLIIASFTLPYLHSIFTASIGQIDLTKAPAEQLEAWRRAVWPIQLILLAIVIVLAAAILWLGRSWLLIFPFISVRSTEPAFGRIRESLGYSSGLVGSLLAVYFLSSLLGLAYYLLVPMSVQLLPVLNVFTTILGVVIYFFCFLWGLSILSLAYRRAVAVPETNHAD</sequence>
<comment type="caution">
    <text evidence="1">The sequence shown here is derived from an EMBL/GenBank/DDBJ whole genome shotgun (WGS) entry which is preliminary data.</text>
</comment>
<evidence type="ECO:0000313" key="1">
    <source>
        <dbReference type="EMBL" id="MBK1867747.1"/>
    </source>
</evidence>
<protein>
    <submittedName>
        <fullName evidence="1">Uncharacterized protein</fullName>
    </submittedName>
</protein>
<accession>A0ACC5R534</accession>
<keyword evidence="2" id="KW-1185">Reference proteome</keyword>
<reference evidence="1" key="1">
    <citation type="submission" date="2021-01" db="EMBL/GenBank/DDBJ databases">
        <authorList>
            <person name="Sun Q."/>
        </authorList>
    </citation>
    <scope>NUCLEOTIDE SEQUENCE</scope>
    <source>
        <strain evidence="1">YIM B02566</strain>
    </source>
</reference>
<proteinExistence type="predicted"/>
<name>A0ACC5R534_9HYPH</name>